<dbReference type="GO" id="GO:0071555">
    <property type="term" value="P:cell wall organization"/>
    <property type="evidence" value="ECO:0007669"/>
    <property type="project" value="UniProtKB-KW"/>
</dbReference>
<accession>A0A5E8CK83</accession>
<dbReference type="GO" id="GO:0008360">
    <property type="term" value="P:regulation of cell shape"/>
    <property type="evidence" value="ECO:0007669"/>
    <property type="project" value="UniProtKB-KW"/>
</dbReference>
<keyword evidence="9" id="KW-0961">Cell wall biogenesis/degradation</keyword>
<dbReference type="EMBL" id="CABVLZ010000014">
    <property type="protein sequence ID" value="VVU95823.1"/>
    <property type="molecule type" value="Genomic_DNA"/>
</dbReference>
<keyword evidence="3" id="KW-0963">Cytoplasm</keyword>
<keyword evidence="5" id="KW-0547">Nucleotide-binding</keyword>
<comment type="similarity">
    <text evidence="2">Belongs to the D-alanine--D-alanine ligase family.</text>
</comment>
<dbReference type="SUPFAM" id="SSF56059">
    <property type="entry name" value="Glutathione synthetase ATP-binding domain-like"/>
    <property type="match status" value="1"/>
</dbReference>
<dbReference type="PROSITE" id="PS50975">
    <property type="entry name" value="ATP_GRASP"/>
    <property type="match status" value="1"/>
</dbReference>
<dbReference type="InterPro" id="IPR013815">
    <property type="entry name" value="ATP_grasp_subdomain_1"/>
</dbReference>
<dbReference type="GO" id="GO:0005524">
    <property type="term" value="F:ATP binding"/>
    <property type="evidence" value="ECO:0007669"/>
    <property type="project" value="UniProtKB-KW"/>
</dbReference>
<dbReference type="InterPro" id="IPR011761">
    <property type="entry name" value="ATP-grasp"/>
</dbReference>
<dbReference type="GO" id="GO:0009252">
    <property type="term" value="P:peptidoglycan biosynthetic process"/>
    <property type="evidence" value="ECO:0007669"/>
    <property type="project" value="UniProtKB-KW"/>
</dbReference>
<evidence type="ECO:0000256" key="3">
    <source>
        <dbReference type="ARBA" id="ARBA00022490"/>
    </source>
</evidence>
<evidence type="ECO:0000259" key="10">
    <source>
        <dbReference type="PROSITE" id="PS50975"/>
    </source>
</evidence>
<keyword evidence="8" id="KW-0573">Peptidoglycan synthesis</keyword>
<dbReference type="Pfam" id="PF01820">
    <property type="entry name" value="Dala_Dala_lig_N"/>
    <property type="match status" value="1"/>
</dbReference>
<feature type="domain" description="ATP-grasp" evidence="10">
    <location>
        <begin position="142"/>
        <end position="348"/>
    </location>
</feature>
<dbReference type="NCBIfam" id="TIGR01205">
    <property type="entry name" value="D_ala_D_alaTIGR"/>
    <property type="match status" value="1"/>
</dbReference>
<protein>
    <submittedName>
        <fullName evidence="11">D-ala D-ala ligase C-terminus</fullName>
    </submittedName>
</protein>
<dbReference type="PANTHER" id="PTHR23132">
    <property type="entry name" value="D-ALANINE--D-ALANINE LIGASE"/>
    <property type="match status" value="1"/>
</dbReference>
<dbReference type="GO" id="GO:0005737">
    <property type="term" value="C:cytoplasm"/>
    <property type="evidence" value="ECO:0007669"/>
    <property type="project" value="UniProtKB-SubCell"/>
</dbReference>
<dbReference type="GO" id="GO:0008716">
    <property type="term" value="F:D-alanine-D-alanine ligase activity"/>
    <property type="evidence" value="ECO:0007669"/>
    <property type="project" value="InterPro"/>
</dbReference>
<organism evidence="11">
    <name type="scientific">seawater metagenome</name>
    <dbReference type="NCBI Taxonomy" id="1561972"/>
    <lineage>
        <taxon>unclassified sequences</taxon>
        <taxon>metagenomes</taxon>
        <taxon>ecological metagenomes</taxon>
    </lineage>
</organism>
<proteinExistence type="inferred from homology"/>
<evidence type="ECO:0000256" key="5">
    <source>
        <dbReference type="ARBA" id="ARBA00022741"/>
    </source>
</evidence>
<dbReference type="PIRSF" id="PIRSF039102">
    <property type="entry name" value="Ddl/VanB"/>
    <property type="match status" value="1"/>
</dbReference>
<dbReference type="AlphaFoldDB" id="A0A5E8CK83"/>
<evidence type="ECO:0000256" key="1">
    <source>
        <dbReference type="ARBA" id="ARBA00004496"/>
    </source>
</evidence>
<sequence>MEPNNKKLIALICGGNSYEHTVSLDSAYDIIKYAKNLSQYEYILIGIPKEKNKKWKYENGTYYNFFFKKSGGKLKLNPKSKEIFQIGQGKINDRKIYKAFLTTHGSRGEDGTIQGFLTLNEIPYLGCKIYQSAICFNKRLCKDLINSINISTVEYKFISKEDNIDTKIIEINKKFLSNTIVKINDGGSSIGCYVSSKNNLKNNILKALNLSDEILIEEYIQMREICIGILKKDNKYLISIPGEFKINKNKGLIFDYQQKYSYDEESHYLQVPAILETDICSKIKNYALKIFKYLNLNDYARLDFFLTPDNKIYFNEINTLPGFTHSSSFPLLFKDKFTFIELLEFLFN</sequence>
<dbReference type="PROSITE" id="PS00843">
    <property type="entry name" value="DALA_DALA_LIGASE_1"/>
    <property type="match status" value="1"/>
</dbReference>
<evidence type="ECO:0000256" key="6">
    <source>
        <dbReference type="ARBA" id="ARBA00022840"/>
    </source>
</evidence>
<keyword evidence="4 11" id="KW-0436">Ligase</keyword>
<dbReference type="Gene3D" id="3.30.470.20">
    <property type="entry name" value="ATP-grasp fold, B domain"/>
    <property type="match status" value="1"/>
</dbReference>
<evidence type="ECO:0000313" key="11">
    <source>
        <dbReference type="EMBL" id="VVU95823.1"/>
    </source>
</evidence>
<dbReference type="InterPro" id="IPR011095">
    <property type="entry name" value="Dala_Dala_lig_C"/>
</dbReference>
<dbReference type="PANTHER" id="PTHR23132:SF23">
    <property type="entry name" value="D-ALANINE--D-ALANINE LIGASE B"/>
    <property type="match status" value="1"/>
</dbReference>
<evidence type="ECO:0000256" key="8">
    <source>
        <dbReference type="ARBA" id="ARBA00022984"/>
    </source>
</evidence>
<dbReference type="InterPro" id="IPR000291">
    <property type="entry name" value="D-Ala_lig_Van_CS"/>
</dbReference>
<dbReference type="InterPro" id="IPR005905">
    <property type="entry name" value="D_ala_D_ala"/>
</dbReference>
<dbReference type="Gene3D" id="3.30.1490.20">
    <property type="entry name" value="ATP-grasp fold, A domain"/>
    <property type="match status" value="1"/>
</dbReference>
<reference evidence="11" key="1">
    <citation type="submission" date="2019-09" db="EMBL/GenBank/DDBJ databases">
        <authorList>
            <person name="Needham M D."/>
        </authorList>
    </citation>
    <scope>NUCLEOTIDE SEQUENCE</scope>
</reference>
<evidence type="ECO:0000256" key="2">
    <source>
        <dbReference type="ARBA" id="ARBA00010871"/>
    </source>
</evidence>
<evidence type="ECO:0000256" key="4">
    <source>
        <dbReference type="ARBA" id="ARBA00022598"/>
    </source>
</evidence>
<name>A0A5E8CK83_9ZZZZ</name>
<evidence type="ECO:0000256" key="9">
    <source>
        <dbReference type="ARBA" id="ARBA00023316"/>
    </source>
</evidence>
<dbReference type="SUPFAM" id="SSF52440">
    <property type="entry name" value="PreATP-grasp domain"/>
    <property type="match status" value="1"/>
</dbReference>
<comment type="subcellular location">
    <subcellularLocation>
        <location evidence="1">Cytoplasm</location>
    </subcellularLocation>
</comment>
<dbReference type="Gene3D" id="3.40.50.20">
    <property type="match status" value="1"/>
</dbReference>
<dbReference type="PROSITE" id="PS00844">
    <property type="entry name" value="DALA_DALA_LIGASE_2"/>
    <property type="match status" value="1"/>
</dbReference>
<gene>
    <name evidence="11" type="ORF">CPAV1605_1612</name>
</gene>
<keyword evidence="7" id="KW-0133">Cell shape</keyword>
<dbReference type="GO" id="GO:0046872">
    <property type="term" value="F:metal ion binding"/>
    <property type="evidence" value="ECO:0007669"/>
    <property type="project" value="InterPro"/>
</dbReference>
<evidence type="ECO:0000256" key="7">
    <source>
        <dbReference type="ARBA" id="ARBA00022960"/>
    </source>
</evidence>
<dbReference type="Pfam" id="PF07478">
    <property type="entry name" value="Dala_Dala_lig_C"/>
    <property type="match status" value="1"/>
</dbReference>
<dbReference type="InterPro" id="IPR011127">
    <property type="entry name" value="Dala_Dala_lig_N"/>
</dbReference>
<keyword evidence="6" id="KW-0067">ATP-binding</keyword>
<dbReference type="InterPro" id="IPR016185">
    <property type="entry name" value="PreATP-grasp_dom_sf"/>
</dbReference>